<feature type="compositionally biased region" description="Low complexity" evidence="1">
    <location>
        <begin position="670"/>
        <end position="681"/>
    </location>
</feature>
<feature type="compositionally biased region" description="Low complexity" evidence="1">
    <location>
        <begin position="163"/>
        <end position="174"/>
    </location>
</feature>
<feature type="compositionally biased region" description="Low complexity" evidence="1">
    <location>
        <begin position="293"/>
        <end position="304"/>
    </location>
</feature>
<feature type="compositionally biased region" description="Basic residues" evidence="1">
    <location>
        <begin position="654"/>
        <end position="669"/>
    </location>
</feature>
<dbReference type="PANTHER" id="PTHR39466">
    <property type="entry name" value="RGS DOMAIN-CONTAINING PROTEIN"/>
    <property type="match status" value="1"/>
</dbReference>
<feature type="compositionally biased region" description="Low complexity" evidence="1">
    <location>
        <begin position="491"/>
        <end position="501"/>
    </location>
</feature>
<feature type="compositionally biased region" description="Polar residues" evidence="1">
    <location>
        <begin position="390"/>
        <end position="401"/>
    </location>
</feature>
<dbReference type="OrthoDB" id="3232309at2759"/>
<organism evidence="3 4">
    <name type="scientific">Schizopora paradoxa</name>
    <dbReference type="NCBI Taxonomy" id="27342"/>
    <lineage>
        <taxon>Eukaryota</taxon>
        <taxon>Fungi</taxon>
        <taxon>Dikarya</taxon>
        <taxon>Basidiomycota</taxon>
        <taxon>Agaricomycotina</taxon>
        <taxon>Agaricomycetes</taxon>
        <taxon>Hymenochaetales</taxon>
        <taxon>Schizoporaceae</taxon>
        <taxon>Schizopora</taxon>
    </lineage>
</organism>
<feature type="region of interest" description="Disordered" evidence="1">
    <location>
        <begin position="694"/>
        <end position="751"/>
    </location>
</feature>
<feature type="compositionally biased region" description="Gly residues" evidence="1">
    <location>
        <begin position="594"/>
        <end position="604"/>
    </location>
</feature>
<keyword evidence="2" id="KW-0812">Transmembrane</keyword>
<feature type="region of interest" description="Disordered" evidence="1">
    <location>
        <begin position="487"/>
        <end position="513"/>
    </location>
</feature>
<evidence type="ECO:0008006" key="5">
    <source>
        <dbReference type="Google" id="ProtNLM"/>
    </source>
</evidence>
<feature type="compositionally biased region" description="Low complexity" evidence="1">
    <location>
        <begin position="863"/>
        <end position="881"/>
    </location>
</feature>
<dbReference type="InParanoid" id="A0A0H2S5R5"/>
<feature type="compositionally biased region" description="Pro residues" evidence="1">
    <location>
        <begin position="850"/>
        <end position="862"/>
    </location>
</feature>
<proteinExistence type="predicted"/>
<feature type="region of interest" description="Disordered" evidence="1">
    <location>
        <begin position="833"/>
        <end position="909"/>
    </location>
</feature>
<keyword evidence="4" id="KW-1185">Reference proteome</keyword>
<dbReference type="Proteomes" id="UP000053477">
    <property type="component" value="Unassembled WGS sequence"/>
</dbReference>
<feature type="region of interest" description="Disordered" evidence="1">
    <location>
        <begin position="155"/>
        <end position="176"/>
    </location>
</feature>
<feature type="region of interest" description="Disordered" evidence="1">
    <location>
        <begin position="388"/>
        <end position="462"/>
    </location>
</feature>
<name>A0A0H2S5R5_9AGAM</name>
<feature type="region of interest" description="Disordered" evidence="1">
    <location>
        <begin position="621"/>
        <end position="681"/>
    </location>
</feature>
<protein>
    <recommendedName>
        <fullName evidence="5">RGS domain-containing protein</fullName>
    </recommendedName>
</protein>
<dbReference type="STRING" id="27342.A0A0H2S5R5"/>
<keyword evidence="2" id="KW-1133">Transmembrane helix</keyword>
<evidence type="ECO:0000313" key="3">
    <source>
        <dbReference type="EMBL" id="KLO12246.1"/>
    </source>
</evidence>
<keyword evidence="2" id="KW-0472">Membrane</keyword>
<feature type="transmembrane region" description="Helical" evidence="2">
    <location>
        <begin position="942"/>
        <end position="964"/>
    </location>
</feature>
<feature type="compositionally biased region" description="Basic and acidic residues" evidence="1">
    <location>
        <begin position="309"/>
        <end position="323"/>
    </location>
</feature>
<feature type="compositionally biased region" description="Low complexity" evidence="1">
    <location>
        <begin position="325"/>
        <end position="350"/>
    </location>
</feature>
<feature type="transmembrane region" description="Helical" evidence="2">
    <location>
        <begin position="212"/>
        <end position="233"/>
    </location>
</feature>
<accession>A0A0H2S5R5</accession>
<sequence length="968" mass="104279">MLSVISTDSATPHPPSERFGPADVLTPLFKVQLEDVLARKHLPPLSLKDFEEWLLFIEQSPENLYFVLWLREYERKWAAWERRQQRHNNHHTTNGTDAAEKGRVTFSAGSTLSPSLALSFERARATFCTPGAPYELCVAPELLAPFFASPAPDSYANAPSSQHHTTPHAAHPHPSTFGPLSAHLHTRLRASLQRCVRAAYSNVGTFRATCGIVGGLVITLVGAGLPLLIEFVVQEARGSRWARLAALPGLWLGLTIIVASLRGVCMMVYVFGDFRQLRRFELERPPAPPPPLAVHVQQQMHQQHNPSSQDEKSNSNTNADRRKSSSVSLVSTSSASTSSSGMTSVYSTSSNPTNPMAAHSYPKKPPALHVHTPIRALTAPPRIAVHIPESRSSGFASSNVGSVRRDSVDQQQTTREGEEDGDENEEEEAEDGESVVSEDSDDSESDSASEESDHGIYVSPQYAPPDELAALDAQGVQAALAMARRMAGEAQQQQHHQQHVQNVGEGEDGGESPISVSALIVNDNADRMFMLAEAPTPIGLAETHEQPSEPQQPQQTARFIPAYPYAAYEYEAERDTWECDSPTSCSGGSAASGSGLGSRSGSGRGSSSFVCPVKKRVTKLFSSSSSAGVERQGEENREEGEDEAGRGPCWSIRTRSRTRSRSSGGRRSRTTSVGSRSVSGVSADVDLEKGVVAVDAPAATSSSSEEKQEKARGRRRTRRDAEKEADVPFDFDALPPREGRRLTQQQQQQQQTYNFNQAHIDVAALHHQRQFSSYPQRPTTTMTDAVAAPEPEGALDRLWAFFCPLKQSGGNGGGFSERLFGSTVPAGGDLEKASASAAHTGNSNSRWESSPPPPYAPAPVPPFASSSTPSSSSSPSSPISPLGAHQLPFPSSPPNLPAPVDTDTTPSSGAWQSRFAQAARVPAFGPVTRILSPVVSRAQWEIVVRSFMLAGLLSGMIIGGLLGVPVRH</sequence>
<dbReference type="PANTHER" id="PTHR39466:SF1">
    <property type="entry name" value="RGS DOMAIN-CONTAINING PROTEIN"/>
    <property type="match status" value="1"/>
</dbReference>
<gene>
    <name evidence="3" type="ORF">SCHPADRAFT_998285</name>
</gene>
<dbReference type="EMBL" id="KQ085982">
    <property type="protein sequence ID" value="KLO12246.1"/>
    <property type="molecule type" value="Genomic_DNA"/>
</dbReference>
<evidence type="ECO:0000256" key="1">
    <source>
        <dbReference type="SAM" id="MobiDB-lite"/>
    </source>
</evidence>
<feature type="compositionally biased region" description="Polar residues" evidence="1">
    <location>
        <begin position="837"/>
        <end position="848"/>
    </location>
</feature>
<feature type="region of interest" description="Disordered" evidence="1">
    <location>
        <begin position="285"/>
        <end position="367"/>
    </location>
</feature>
<dbReference type="AlphaFoldDB" id="A0A0H2S5R5"/>
<evidence type="ECO:0000256" key="2">
    <source>
        <dbReference type="SAM" id="Phobius"/>
    </source>
</evidence>
<feature type="transmembrane region" description="Helical" evidence="2">
    <location>
        <begin position="245"/>
        <end position="271"/>
    </location>
</feature>
<feature type="region of interest" description="Disordered" evidence="1">
    <location>
        <begin position="578"/>
        <end position="608"/>
    </location>
</feature>
<reference evidence="3 4" key="1">
    <citation type="submission" date="2015-04" db="EMBL/GenBank/DDBJ databases">
        <title>Complete genome sequence of Schizopora paradoxa KUC8140, a cosmopolitan wood degrader in East Asia.</title>
        <authorList>
            <consortium name="DOE Joint Genome Institute"/>
            <person name="Min B."/>
            <person name="Park H."/>
            <person name="Jang Y."/>
            <person name="Kim J.-J."/>
            <person name="Kim K.H."/>
            <person name="Pangilinan J."/>
            <person name="Lipzen A."/>
            <person name="Riley R."/>
            <person name="Grigoriev I.V."/>
            <person name="Spatafora J.W."/>
            <person name="Choi I.-G."/>
        </authorList>
    </citation>
    <scope>NUCLEOTIDE SEQUENCE [LARGE SCALE GENOMIC DNA]</scope>
    <source>
        <strain evidence="3 4">KUC8140</strain>
    </source>
</reference>
<evidence type="ECO:0000313" key="4">
    <source>
        <dbReference type="Proteomes" id="UP000053477"/>
    </source>
</evidence>
<feature type="compositionally biased region" description="Acidic residues" evidence="1">
    <location>
        <begin position="417"/>
        <end position="450"/>
    </location>
</feature>